<evidence type="ECO:0000256" key="2">
    <source>
        <dbReference type="ARBA" id="ARBA00022475"/>
    </source>
</evidence>
<comment type="subcellular location">
    <subcellularLocation>
        <location evidence="7">Cell membrane</location>
        <topology evidence="7">Multi-pass membrane protein</topology>
    </subcellularLocation>
</comment>
<dbReference type="GO" id="GO:0008961">
    <property type="term" value="F:phosphatidylglycerol-prolipoprotein diacylglyceryl transferase activity"/>
    <property type="evidence" value="ECO:0007669"/>
    <property type="project" value="UniProtKB-UniRule"/>
</dbReference>
<comment type="catalytic activity">
    <reaction evidence="7">
        <text>L-cysteinyl-[prolipoprotein] + a 1,2-diacyl-sn-glycero-3-phospho-(1'-sn-glycerol) = an S-1,2-diacyl-sn-glyceryl-L-cysteinyl-[prolipoprotein] + sn-glycerol 1-phosphate + H(+)</text>
        <dbReference type="Rhea" id="RHEA:56712"/>
        <dbReference type="Rhea" id="RHEA-COMP:14679"/>
        <dbReference type="Rhea" id="RHEA-COMP:14680"/>
        <dbReference type="ChEBI" id="CHEBI:15378"/>
        <dbReference type="ChEBI" id="CHEBI:29950"/>
        <dbReference type="ChEBI" id="CHEBI:57685"/>
        <dbReference type="ChEBI" id="CHEBI:64716"/>
        <dbReference type="ChEBI" id="CHEBI:140658"/>
        <dbReference type="EC" id="2.5.1.145"/>
    </reaction>
</comment>
<dbReference type="EMBL" id="CCXQ01000142">
    <property type="protein sequence ID" value="CEG21006.1"/>
    <property type="molecule type" value="Genomic_DNA"/>
</dbReference>
<keyword evidence="3 7" id="KW-0808">Transferase</keyword>
<feature type="transmembrane region" description="Helical" evidence="7">
    <location>
        <begin position="243"/>
        <end position="269"/>
    </location>
</feature>
<accession>A0A098EI77</accession>
<keyword evidence="4 7" id="KW-0812">Transmembrane</keyword>
<comment type="similarity">
    <text evidence="1 7">Belongs to the Lgt family.</text>
</comment>
<comment type="function">
    <text evidence="7">Catalyzes the transfer of the diacylglyceryl group from phosphatidylglycerol to the sulfhydryl group of the N-terminal cysteine of a prolipoprotein, the first step in the formation of mature lipoproteins.</text>
</comment>
<dbReference type="Pfam" id="PF01790">
    <property type="entry name" value="LGT"/>
    <property type="match status" value="1"/>
</dbReference>
<dbReference type="UniPathway" id="UPA00664"/>
<evidence type="ECO:0000256" key="4">
    <source>
        <dbReference type="ARBA" id="ARBA00022692"/>
    </source>
</evidence>
<protein>
    <recommendedName>
        <fullName evidence="7">Phosphatidylglycerol--prolipoprotein diacylglyceryl transferase</fullName>
        <ecNumber evidence="7">2.5.1.145</ecNumber>
    </recommendedName>
</protein>
<feature type="transmembrane region" description="Helical" evidence="7">
    <location>
        <begin position="29"/>
        <end position="48"/>
    </location>
</feature>
<evidence type="ECO:0000256" key="6">
    <source>
        <dbReference type="ARBA" id="ARBA00023136"/>
    </source>
</evidence>
<dbReference type="PANTHER" id="PTHR30589">
    <property type="entry name" value="PROLIPOPROTEIN DIACYLGLYCERYL TRANSFERASE"/>
    <property type="match status" value="1"/>
</dbReference>
<dbReference type="AlphaFoldDB" id="A0A098EI77"/>
<comment type="pathway">
    <text evidence="7">Protein modification; lipoprotein biosynthesis (diacylglyceryl transfer).</text>
</comment>
<gene>
    <name evidence="7 8" type="primary">lgt</name>
    <name evidence="8" type="ORF">ANAPHAGO_00767</name>
</gene>
<feature type="transmembrane region" description="Helical" evidence="7">
    <location>
        <begin position="183"/>
        <end position="201"/>
    </location>
</feature>
<feature type="transmembrane region" description="Helical" evidence="7">
    <location>
        <begin position="213"/>
        <end position="231"/>
    </location>
</feature>
<dbReference type="InterPro" id="IPR001640">
    <property type="entry name" value="Lgt"/>
</dbReference>
<keyword evidence="2 7" id="KW-1003">Cell membrane</keyword>
<organism evidence="8 9">
    <name type="scientific">Anaplasma phagocytophilum</name>
    <name type="common">Ehrlichia phagocytophila</name>
    <dbReference type="NCBI Taxonomy" id="948"/>
    <lineage>
        <taxon>Bacteria</taxon>
        <taxon>Pseudomonadati</taxon>
        <taxon>Pseudomonadota</taxon>
        <taxon>Alphaproteobacteria</taxon>
        <taxon>Rickettsiales</taxon>
        <taxon>Anaplasmataceae</taxon>
        <taxon>Anaplasma</taxon>
        <taxon>phagocytophilum group</taxon>
    </lineage>
</organism>
<dbReference type="Proteomes" id="UP000055047">
    <property type="component" value="Unassembled WGS sequence"/>
</dbReference>
<evidence type="ECO:0000313" key="8">
    <source>
        <dbReference type="EMBL" id="CEG21006.1"/>
    </source>
</evidence>
<reference evidence="8 9" key="1">
    <citation type="submission" date="2014-09" db="EMBL/GenBank/DDBJ databases">
        <authorList>
            <person name="Loux Valentin"/>
            <person name="Dugat Thibaut"/>
        </authorList>
    </citation>
    <scope>NUCLEOTIDE SEQUENCE [LARGE SCALE GENOMIC DNA]</scope>
    <source>
        <strain evidence="8 9">BOV-10_179</strain>
    </source>
</reference>
<dbReference type="NCBIfam" id="TIGR00544">
    <property type="entry name" value="lgt"/>
    <property type="match status" value="1"/>
</dbReference>
<dbReference type="GO" id="GO:0042158">
    <property type="term" value="P:lipoprotein biosynthetic process"/>
    <property type="evidence" value="ECO:0007669"/>
    <property type="project" value="UniProtKB-UniRule"/>
</dbReference>
<feature type="transmembrane region" description="Helical" evidence="7">
    <location>
        <begin position="60"/>
        <end position="79"/>
    </location>
</feature>
<evidence type="ECO:0000256" key="5">
    <source>
        <dbReference type="ARBA" id="ARBA00022989"/>
    </source>
</evidence>
<keyword evidence="6 7" id="KW-0472">Membrane</keyword>
<evidence type="ECO:0000256" key="7">
    <source>
        <dbReference type="HAMAP-Rule" id="MF_01147"/>
    </source>
</evidence>
<keyword evidence="5 7" id="KW-1133">Transmembrane helix</keyword>
<name>A0A098EI77_ANAPH</name>
<dbReference type="GO" id="GO:0005886">
    <property type="term" value="C:plasma membrane"/>
    <property type="evidence" value="ECO:0007669"/>
    <property type="project" value="UniProtKB-SubCell"/>
</dbReference>
<feature type="binding site" evidence="7">
    <location>
        <position position="147"/>
    </location>
    <ligand>
        <name>a 1,2-diacyl-sn-glycero-3-phospho-(1'-sn-glycerol)</name>
        <dbReference type="ChEBI" id="CHEBI:64716"/>
    </ligand>
</feature>
<keyword evidence="8" id="KW-0449">Lipoprotein</keyword>
<feature type="transmembrane region" description="Helical" evidence="7">
    <location>
        <begin position="99"/>
        <end position="120"/>
    </location>
</feature>
<dbReference type="EC" id="2.5.1.145" evidence="7"/>
<dbReference type="RefSeq" id="WP_045889996.1">
    <property type="nucleotide sequence ID" value="NZ_CCXQ01000142.1"/>
</dbReference>
<dbReference type="HAMAP" id="MF_01147">
    <property type="entry name" value="Lgt"/>
    <property type="match status" value="1"/>
</dbReference>
<evidence type="ECO:0000256" key="3">
    <source>
        <dbReference type="ARBA" id="ARBA00022679"/>
    </source>
</evidence>
<dbReference type="PANTHER" id="PTHR30589:SF0">
    <property type="entry name" value="PHOSPHATIDYLGLYCEROL--PROLIPOPROTEIN DIACYLGLYCERYL TRANSFERASE"/>
    <property type="match status" value="1"/>
</dbReference>
<proteinExistence type="inferred from homology"/>
<feature type="transmembrane region" description="Helical" evidence="7">
    <location>
        <begin position="127"/>
        <end position="146"/>
    </location>
</feature>
<sequence length="277" mass="31350">MSICFKIHTIVEWIANIDPVAFRLWFFKIHWYALSYIAGISFVYWYLGKVGKYLPSHKELLESLLSWAVLGAIIGGRAVYVLVYNPDFYFQFPLEIIKIWHGGMSFHGGFIGSITCTFAVCKKRKIAFAPLLDLCACSIPLGLFLGRLTNLINGELYGRVTNSCIGIVFPRSGDMLPRHPSQLYEALFEGLIPLILFNVLLRITNIKQHPGMIACAFCVWYGTARCVIEFFREPDIQIGSVAFGWVTMGMLLSVPMILIPLIVFVVLVYKNVKYKTA</sequence>
<evidence type="ECO:0000313" key="9">
    <source>
        <dbReference type="Proteomes" id="UP000055047"/>
    </source>
</evidence>
<evidence type="ECO:0000256" key="1">
    <source>
        <dbReference type="ARBA" id="ARBA00007150"/>
    </source>
</evidence>